<protein>
    <recommendedName>
        <fullName evidence="4">Glycosyltransferase RgtA/B/C/D-like domain-containing protein</fullName>
    </recommendedName>
</protein>
<dbReference type="RefSeq" id="WP_043803583.1">
    <property type="nucleotide sequence ID" value="NZ_AVCH01000165.1"/>
</dbReference>
<feature type="transmembrane region" description="Helical" evidence="1">
    <location>
        <begin position="211"/>
        <end position="232"/>
    </location>
</feature>
<dbReference type="AlphaFoldDB" id="A0A091B2C4"/>
<feature type="transmembrane region" description="Helical" evidence="1">
    <location>
        <begin position="407"/>
        <end position="425"/>
    </location>
</feature>
<feature type="transmembrane region" description="Helical" evidence="1">
    <location>
        <begin position="357"/>
        <end position="375"/>
    </location>
</feature>
<feature type="transmembrane region" description="Helical" evidence="1">
    <location>
        <begin position="146"/>
        <end position="172"/>
    </location>
</feature>
<comment type="caution">
    <text evidence="2">The sequence shown here is derived from an EMBL/GenBank/DDBJ whole genome shotgun (WGS) entry which is preliminary data.</text>
</comment>
<dbReference type="EMBL" id="AVCH01000165">
    <property type="protein sequence ID" value="KFN46763.1"/>
    <property type="molecule type" value="Genomic_DNA"/>
</dbReference>
<reference evidence="2 3" key="1">
    <citation type="submission" date="2013-09" db="EMBL/GenBank/DDBJ databases">
        <title>Genome sequencing of Arenimonas malthae.</title>
        <authorList>
            <person name="Chen F."/>
            <person name="Wang G."/>
        </authorList>
    </citation>
    <scope>NUCLEOTIDE SEQUENCE [LARGE SCALE GENOMIC DNA]</scope>
    <source>
        <strain evidence="2 3">CC-JY-1</strain>
    </source>
</reference>
<keyword evidence="3" id="KW-1185">Reference proteome</keyword>
<sequence length="431" mass="47039">MSRAAPWLAALAGLLLTLLAFWPGYLSWDSAWQWWQARTGELDPAHPPVMVRIWQLSRLVLPDPGGMLLLQASLWWAAMAAFAQALGGGAWRRAGTVVFIGAWPPLLALLPHLWKDLWMMGWFALAVALLAAELRTPRRSLRIAAVLALGAGVAFRLNALPAALPLLAWVAWRQWSGPTWRVLAMTAYMAIVVQGVSWIANAAPGTRATPVWPVVAMWDIAAVSIAEDQLLFPPDWVEPGLTVAVLRRDFSPCVNVPSFASGQLRLPQYREFTPGQLAALREAWLALPMQHPRAYFAHRIEVAAYLVGLHQEAHPDYLVLQPTVVPLRDNPALAPPSGWLHGWLQPALDAVVDTPLFAAWPCLLVSLLLAAFVAWRRAAGDGLVAAVAASGWALALPLFLLAPSSDFRYLGWCVLATLMAAALAVRKNGNL</sequence>
<keyword evidence="1" id="KW-0472">Membrane</keyword>
<dbReference type="PATRIC" id="fig|1384054.3.peg.1716"/>
<keyword evidence="1" id="KW-1133">Transmembrane helix</keyword>
<keyword evidence="1" id="KW-0812">Transmembrane</keyword>
<feature type="transmembrane region" description="Helical" evidence="1">
    <location>
        <begin position="94"/>
        <end position="111"/>
    </location>
</feature>
<dbReference type="Proteomes" id="UP000029392">
    <property type="component" value="Unassembled WGS sequence"/>
</dbReference>
<organism evidence="2 3">
    <name type="scientific">Arenimonas malthae CC-JY-1</name>
    <dbReference type="NCBI Taxonomy" id="1384054"/>
    <lineage>
        <taxon>Bacteria</taxon>
        <taxon>Pseudomonadati</taxon>
        <taxon>Pseudomonadota</taxon>
        <taxon>Gammaproteobacteria</taxon>
        <taxon>Lysobacterales</taxon>
        <taxon>Lysobacteraceae</taxon>
        <taxon>Arenimonas</taxon>
    </lineage>
</organism>
<dbReference type="eggNOG" id="ENOG50322BP">
    <property type="taxonomic scope" value="Bacteria"/>
</dbReference>
<feature type="transmembrane region" description="Helical" evidence="1">
    <location>
        <begin position="68"/>
        <end position="87"/>
    </location>
</feature>
<evidence type="ECO:0008006" key="4">
    <source>
        <dbReference type="Google" id="ProtNLM"/>
    </source>
</evidence>
<dbReference type="STRING" id="1384054.N790_08275"/>
<dbReference type="OrthoDB" id="8914130at2"/>
<accession>A0A091B2C4</accession>
<name>A0A091B2C4_9GAMM</name>
<proteinExistence type="predicted"/>
<gene>
    <name evidence="2" type="ORF">N790_08275</name>
</gene>
<evidence type="ECO:0000313" key="3">
    <source>
        <dbReference type="Proteomes" id="UP000029392"/>
    </source>
</evidence>
<evidence type="ECO:0000313" key="2">
    <source>
        <dbReference type="EMBL" id="KFN46763.1"/>
    </source>
</evidence>
<feature type="transmembrane region" description="Helical" evidence="1">
    <location>
        <begin position="382"/>
        <end position="401"/>
    </location>
</feature>
<evidence type="ECO:0000256" key="1">
    <source>
        <dbReference type="SAM" id="Phobius"/>
    </source>
</evidence>
<feature type="transmembrane region" description="Helical" evidence="1">
    <location>
        <begin position="117"/>
        <end position="134"/>
    </location>
</feature>
<feature type="transmembrane region" description="Helical" evidence="1">
    <location>
        <begin position="178"/>
        <end position="199"/>
    </location>
</feature>